<proteinExistence type="predicted"/>
<accession>A0A6N3AS92</accession>
<protein>
    <submittedName>
        <fullName evidence="1">Uncharacterized protein</fullName>
    </submittedName>
</protein>
<dbReference type="EMBL" id="CACRTW010000015">
    <property type="protein sequence ID" value="VYT93048.1"/>
    <property type="molecule type" value="Genomic_DNA"/>
</dbReference>
<dbReference type="AlphaFoldDB" id="A0A6N3AS92"/>
<gene>
    <name evidence="1" type="ORF">CALFYP39_00971</name>
</gene>
<sequence length="48" mass="5430">MYFSLMEYIGELRAVTHASVRPFFLAYLDTGFLFLGLDAVELRIGSAK</sequence>
<organism evidence="1">
    <name type="scientific">Collinsella aerofaciens</name>
    <dbReference type="NCBI Taxonomy" id="74426"/>
    <lineage>
        <taxon>Bacteria</taxon>
        <taxon>Bacillati</taxon>
        <taxon>Actinomycetota</taxon>
        <taxon>Coriobacteriia</taxon>
        <taxon>Coriobacteriales</taxon>
        <taxon>Coriobacteriaceae</taxon>
        <taxon>Collinsella</taxon>
    </lineage>
</organism>
<name>A0A6N3AS92_9ACTN</name>
<reference evidence="1" key="1">
    <citation type="submission" date="2019-11" db="EMBL/GenBank/DDBJ databases">
        <authorList>
            <person name="Feng L."/>
        </authorList>
    </citation>
    <scope>NUCLEOTIDE SEQUENCE</scope>
    <source>
        <strain evidence="1">CaerofaciensLFYP39</strain>
    </source>
</reference>
<evidence type="ECO:0000313" key="1">
    <source>
        <dbReference type="EMBL" id="VYT93048.1"/>
    </source>
</evidence>